<dbReference type="RefSeq" id="WP_111166594.1">
    <property type="nucleotide sequence ID" value="NZ_POUA01000046.1"/>
</dbReference>
<evidence type="ECO:0000256" key="5">
    <source>
        <dbReference type="ARBA" id="ARBA00022989"/>
    </source>
</evidence>
<comment type="subcellular location">
    <subcellularLocation>
        <location evidence="1">Cell membrane</location>
        <topology evidence="1">Multi-pass membrane protein</topology>
    </subcellularLocation>
</comment>
<dbReference type="Pfam" id="PF07690">
    <property type="entry name" value="MFS_1"/>
    <property type="match status" value="1"/>
</dbReference>
<feature type="transmembrane region" description="Helical" evidence="7">
    <location>
        <begin position="60"/>
        <end position="78"/>
    </location>
</feature>
<evidence type="ECO:0000256" key="6">
    <source>
        <dbReference type="ARBA" id="ARBA00023136"/>
    </source>
</evidence>
<evidence type="ECO:0000313" key="9">
    <source>
        <dbReference type="EMBL" id="PZG51390.1"/>
    </source>
</evidence>
<dbReference type="SUPFAM" id="SSF103473">
    <property type="entry name" value="MFS general substrate transporter"/>
    <property type="match status" value="1"/>
</dbReference>
<dbReference type="PRINTS" id="PR01035">
    <property type="entry name" value="TCRTETA"/>
</dbReference>
<feature type="transmembrane region" description="Helical" evidence="7">
    <location>
        <begin position="179"/>
        <end position="199"/>
    </location>
</feature>
<keyword evidence="3" id="KW-1003">Cell membrane</keyword>
<feature type="transmembrane region" description="Helical" evidence="7">
    <location>
        <begin position="438"/>
        <end position="459"/>
    </location>
</feature>
<dbReference type="AlphaFoldDB" id="A0A2W2HLU7"/>
<feature type="transmembrane region" description="Helical" evidence="7">
    <location>
        <begin position="318"/>
        <end position="335"/>
    </location>
</feature>
<gene>
    <name evidence="9" type="ORF">C1I98_08860</name>
</gene>
<protein>
    <submittedName>
        <fullName evidence="9">MFS transporter</fullName>
    </submittedName>
</protein>
<feature type="transmembrane region" description="Helical" evidence="7">
    <location>
        <begin position="278"/>
        <end position="298"/>
    </location>
</feature>
<feature type="transmembrane region" description="Helical" evidence="7">
    <location>
        <begin position="237"/>
        <end position="258"/>
    </location>
</feature>
<dbReference type="InterPro" id="IPR020846">
    <property type="entry name" value="MFS_dom"/>
</dbReference>
<evidence type="ECO:0000256" key="1">
    <source>
        <dbReference type="ARBA" id="ARBA00004651"/>
    </source>
</evidence>
<dbReference type="GO" id="GO:0022857">
    <property type="term" value="F:transmembrane transporter activity"/>
    <property type="evidence" value="ECO:0007669"/>
    <property type="project" value="InterPro"/>
</dbReference>
<proteinExistence type="predicted"/>
<organism evidence="9 10">
    <name type="scientific">Spongiactinospora gelatinilytica</name>
    <dbReference type="NCBI Taxonomy" id="2666298"/>
    <lineage>
        <taxon>Bacteria</taxon>
        <taxon>Bacillati</taxon>
        <taxon>Actinomycetota</taxon>
        <taxon>Actinomycetes</taxon>
        <taxon>Streptosporangiales</taxon>
        <taxon>Streptosporangiaceae</taxon>
        <taxon>Spongiactinospora</taxon>
    </lineage>
</organism>
<feature type="transmembrane region" description="Helical" evidence="7">
    <location>
        <begin position="21"/>
        <end position="40"/>
    </location>
</feature>
<evidence type="ECO:0000256" key="2">
    <source>
        <dbReference type="ARBA" id="ARBA00022448"/>
    </source>
</evidence>
<keyword evidence="6 7" id="KW-0472">Membrane</keyword>
<dbReference type="PROSITE" id="PS50850">
    <property type="entry name" value="MFS"/>
    <property type="match status" value="1"/>
</dbReference>
<feature type="transmembrane region" description="Helical" evidence="7">
    <location>
        <begin position="371"/>
        <end position="394"/>
    </location>
</feature>
<accession>A0A2W2HLU7</accession>
<dbReference type="PANTHER" id="PTHR42718">
    <property type="entry name" value="MAJOR FACILITATOR SUPERFAMILY MULTIDRUG TRANSPORTER MFSC"/>
    <property type="match status" value="1"/>
</dbReference>
<keyword evidence="10" id="KW-1185">Reference proteome</keyword>
<keyword evidence="5 7" id="KW-1133">Transmembrane helix</keyword>
<reference evidence="9 10" key="1">
    <citation type="submission" date="2018-01" db="EMBL/GenBank/DDBJ databases">
        <title>Draft genome sequence of Sphaerisporangium sp. 7K107.</title>
        <authorList>
            <person name="Sahin N."/>
            <person name="Saygin H."/>
            <person name="Ay H."/>
        </authorList>
    </citation>
    <scope>NUCLEOTIDE SEQUENCE [LARGE SCALE GENOMIC DNA]</scope>
    <source>
        <strain evidence="9 10">7K107</strain>
    </source>
</reference>
<feature type="transmembrane region" description="Helical" evidence="7">
    <location>
        <begin position="152"/>
        <end position="173"/>
    </location>
</feature>
<evidence type="ECO:0000256" key="3">
    <source>
        <dbReference type="ARBA" id="ARBA00022475"/>
    </source>
</evidence>
<dbReference type="Gene3D" id="1.20.1250.20">
    <property type="entry name" value="MFS general substrate transporter like domains"/>
    <property type="match status" value="1"/>
</dbReference>
<keyword evidence="2" id="KW-0813">Transport</keyword>
<feature type="transmembrane region" description="Helical" evidence="7">
    <location>
        <begin position="115"/>
        <end position="140"/>
    </location>
</feature>
<dbReference type="InterPro" id="IPR011701">
    <property type="entry name" value="MFS"/>
</dbReference>
<dbReference type="Proteomes" id="UP000248544">
    <property type="component" value="Unassembled WGS sequence"/>
</dbReference>
<evidence type="ECO:0000313" key="10">
    <source>
        <dbReference type="Proteomes" id="UP000248544"/>
    </source>
</evidence>
<dbReference type="InterPro" id="IPR001958">
    <property type="entry name" value="Tet-R_TetA/multi-R_MdtG-like"/>
</dbReference>
<dbReference type="PANTHER" id="PTHR42718:SF46">
    <property type="entry name" value="BLR6921 PROTEIN"/>
    <property type="match status" value="1"/>
</dbReference>
<name>A0A2W2HLU7_9ACTN</name>
<dbReference type="InterPro" id="IPR036259">
    <property type="entry name" value="MFS_trans_sf"/>
</dbReference>
<feature type="transmembrane region" description="Helical" evidence="7">
    <location>
        <begin position="90"/>
        <end position="109"/>
    </location>
</feature>
<feature type="transmembrane region" description="Helical" evidence="7">
    <location>
        <begin position="211"/>
        <end position="231"/>
    </location>
</feature>
<feature type="domain" description="Major facilitator superfamily (MFS) profile" evidence="8">
    <location>
        <begin position="24"/>
        <end position="462"/>
    </location>
</feature>
<keyword evidence="4 7" id="KW-0812">Transmembrane</keyword>
<evidence type="ECO:0000259" key="8">
    <source>
        <dbReference type="PROSITE" id="PS50850"/>
    </source>
</evidence>
<feature type="transmembrane region" description="Helical" evidence="7">
    <location>
        <begin position="342"/>
        <end position="359"/>
    </location>
</feature>
<dbReference type="GO" id="GO:0005886">
    <property type="term" value="C:plasma membrane"/>
    <property type="evidence" value="ECO:0007669"/>
    <property type="project" value="UniProtKB-SubCell"/>
</dbReference>
<sequence length="467" mass="46646">MRITRGTSGSLAQHDPRPGSRGLAMAGLATAAGVVILDASMVNLATPAIRAALHLTTTELSWVVDAYLIAFAGLLLLGGRLADVLGGRRVFLSGAALYVLASLVCALATTGPMLIAARIAQGVGAAVLTPAALSLMLGLYSGAEERRRALGVWGGVAGAGALLGVALGGVVTQTLGWPAIFWLPVPIVALTTAAVWKAMPPSPARPGRFDLAGAATITLGTSALALGLISAPEVGWGSARTIVSLAVGVAALGAFVVAERRSAQPLVPLGVFRQAPVVIANTMMLLLGAVTVGLFYFLPQFQQQVLHMSPVTAGLSQLPIAVMISLGGFSAPWVARPVGLRPALAGALTALVAGLFWLAQSGAGSDYATALLGPFLLIGAGLGLGFVYATTLAVSGATTGETGLLSGLINATRQLGGALGLAALIAVATAGHDTAYPSAFLGAAGFALVATVLSLIPAAHRAPASTT</sequence>
<dbReference type="Gene3D" id="1.20.1720.10">
    <property type="entry name" value="Multidrug resistance protein D"/>
    <property type="match status" value="1"/>
</dbReference>
<dbReference type="EMBL" id="POUA01000046">
    <property type="protein sequence ID" value="PZG51390.1"/>
    <property type="molecule type" value="Genomic_DNA"/>
</dbReference>
<evidence type="ECO:0000256" key="4">
    <source>
        <dbReference type="ARBA" id="ARBA00022692"/>
    </source>
</evidence>
<comment type="caution">
    <text evidence="9">The sequence shown here is derived from an EMBL/GenBank/DDBJ whole genome shotgun (WGS) entry which is preliminary data.</text>
</comment>
<feature type="transmembrane region" description="Helical" evidence="7">
    <location>
        <begin position="415"/>
        <end position="432"/>
    </location>
</feature>
<evidence type="ECO:0000256" key="7">
    <source>
        <dbReference type="SAM" id="Phobius"/>
    </source>
</evidence>